<sequence>MTILPNVDSILDLRLVVTHPERFKDEETRSFAVMAGELDAASPGGIPPRSSVSSFLMQRYTASRRGGKHRPGGLETSSRTAWRGLANPTFASFDVAREPASRRLCARGLVWKPMKHVLVNVACLSTYLLTPIRARPVPHDLPPPLVVARPFMRPQHVIRPASHRSREATATPSFACLVGGAMLIDGMSAHKAGPPDVV</sequence>
<dbReference type="EMBL" id="JPKY01000242">
    <property type="protein sequence ID" value="KFH40285.1"/>
    <property type="molecule type" value="Genomic_DNA"/>
</dbReference>
<protein>
    <submittedName>
        <fullName evidence="1">Uncharacterized protein</fullName>
    </submittedName>
</protein>
<comment type="caution">
    <text evidence="1">The sequence shown here is derived from an EMBL/GenBank/DDBJ whole genome shotgun (WGS) entry which is preliminary data.</text>
</comment>
<keyword evidence="2" id="KW-1185">Reference proteome</keyword>
<dbReference type="HOGENOM" id="CLU_1377739_0_0_1"/>
<accession>A0A086ST53</accession>
<proteinExistence type="predicted"/>
<dbReference type="AlphaFoldDB" id="A0A086ST53"/>
<reference evidence="2" key="1">
    <citation type="journal article" date="2014" name="Genome Announc.">
        <title>Genome sequence and annotation of Acremonium chrysogenum, producer of the beta-lactam antibiotic cephalosporin C.</title>
        <authorList>
            <person name="Terfehr D."/>
            <person name="Dahlmann T.A."/>
            <person name="Specht T."/>
            <person name="Zadra I."/>
            <person name="Kuernsteiner H."/>
            <person name="Kueck U."/>
        </authorList>
    </citation>
    <scope>NUCLEOTIDE SEQUENCE [LARGE SCALE GENOMIC DNA]</scope>
    <source>
        <strain evidence="2">ATCC 11550 / CBS 779.69 / DSM 880 / IAM 14645 / JCM 23072 / IMI 49137</strain>
    </source>
</reference>
<organism evidence="1 2">
    <name type="scientific">Hapsidospora chrysogenum (strain ATCC 11550 / CBS 779.69 / DSM 880 / IAM 14645 / JCM 23072 / IMI 49137)</name>
    <name type="common">Acremonium chrysogenum</name>
    <dbReference type="NCBI Taxonomy" id="857340"/>
    <lineage>
        <taxon>Eukaryota</taxon>
        <taxon>Fungi</taxon>
        <taxon>Dikarya</taxon>
        <taxon>Ascomycota</taxon>
        <taxon>Pezizomycotina</taxon>
        <taxon>Sordariomycetes</taxon>
        <taxon>Hypocreomycetidae</taxon>
        <taxon>Hypocreales</taxon>
        <taxon>Bionectriaceae</taxon>
        <taxon>Hapsidospora</taxon>
    </lineage>
</organism>
<dbReference type="Proteomes" id="UP000029964">
    <property type="component" value="Unassembled WGS sequence"/>
</dbReference>
<gene>
    <name evidence="1" type="ORF">ACRE_090560</name>
</gene>
<name>A0A086ST53_HAPC1</name>
<evidence type="ECO:0000313" key="2">
    <source>
        <dbReference type="Proteomes" id="UP000029964"/>
    </source>
</evidence>
<evidence type="ECO:0000313" key="1">
    <source>
        <dbReference type="EMBL" id="KFH40285.1"/>
    </source>
</evidence>